<dbReference type="Proteomes" id="UP000274504">
    <property type="component" value="Unassembled WGS sequence"/>
</dbReference>
<dbReference type="AlphaFoldDB" id="A0A0R3SF45"/>
<dbReference type="STRING" id="6216.A0A0R3SF45"/>
<name>A0A0R3SF45_HYMDI</name>
<dbReference type="OrthoDB" id="9976063at2759"/>
<sequence length="516" mass="54109">MNYLNIKTYYFLFSLSESVSRGYAEVYLPELLTSMAGGCSSELLRCITLDPKQHSSSTSGLMGGPGGAGLSSAGGGAWDFASSPASSSTSLTIRKPTVTAEFHFMERILDDPFSVCKGRSGVGSPTAHLKVRTAALTSPASSSDSSLSQTDGATVSIAESGNVLVTTNVGGDRSPYGSKEKLTSGNGQIESENSKDLTPTPRKEEKVEDIHNSLQFTYETASDVDVQIKVSRLKNPSSLYAVLTSKPKMDPPEIFWTLFHSGIPKIQRPDSFIGQIVIRKLRKTSKRFRVDSTLKPDGNEQHESRLQRSTSIRGSRLFEPAYENLRMADINAAALSARQHSSKGYRRKSSVPRVLSGLTSGGCGSANTSGGFGLLGPSSQLAGVVAGLTAASVESSEASVDPSTAAAVASALAVAAATGRSTSASAPLDRQGFVAGGSGAGGGLADSFFEGSMANLGHGEHGEPLGDTVVRYAAPAANIAGMARLLYLQNLEGSEFDAISTEGYQRIVHGDQLEKQ</sequence>
<gene>
    <name evidence="2" type="ORF">HDID_LOCUS3433</name>
</gene>
<proteinExistence type="predicted"/>
<reference evidence="4" key="1">
    <citation type="submission" date="2017-02" db="UniProtKB">
        <authorList>
            <consortium name="WormBaseParasite"/>
        </authorList>
    </citation>
    <scope>IDENTIFICATION</scope>
</reference>
<accession>A0A0R3SF45</accession>
<feature type="region of interest" description="Disordered" evidence="1">
    <location>
        <begin position="166"/>
        <end position="207"/>
    </location>
</feature>
<dbReference type="EMBL" id="UYSG01001039">
    <property type="protein sequence ID" value="VDL32687.1"/>
    <property type="molecule type" value="Genomic_DNA"/>
</dbReference>
<evidence type="ECO:0000313" key="2">
    <source>
        <dbReference type="EMBL" id="VDL32687.1"/>
    </source>
</evidence>
<evidence type="ECO:0000313" key="3">
    <source>
        <dbReference type="Proteomes" id="UP000274504"/>
    </source>
</evidence>
<reference evidence="2 3" key="2">
    <citation type="submission" date="2018-11" db="EMBL/GenBank/DDBJ databases">
        <authorList>
            <consortium name="Pathogen Informatics"/>
        </authorList>
    </citation>
    <scope>NUCLEOTIDE SEQUENCE [LARGE SCALE GENOMIC DNA]</scope>
</reference>
<dbReference type="WBParaSite" id="HDID_0000343501-mRNA-1">
    <property type="protein sequence ID" value="HDID_0000343501-mRNA-1"/>
    <property type="gene ID" value="HDID_0000343501"/>
</dbReference>
<evidence type="ECO:0000313" key="4">
    <source>
        <dbReference type="WBParaSite" id="HDID_0000343501-mRNA-1"/>
    </source>
</evidence>
<organism evidence="4">
    <name type="scientific">Hymenolepis diminuta</name>
    <name type="common">Rat tapeworm</name>
    <dbReference type="NCBI Taxonomy" id="6216"/>
    <lineage>
        <taxon>Eukaryota</taxon>
        <taxon>Metazoa</taxon>
        <taxon>Spiralia</taxon>
        <taxon>Lophotrochozoa</taxon>
        <taxon>Platyhelminthes</taxon>
        <taxon>Cestoda</taxon>
        <taxon>Eucestoda</taxon>
        <taxon>Cyclophyllidea</taxon>
        <taxon>Hymenolepididae</taxon>
        <taxon>Hymenolepis</taxon>
    </lineage>
</organism>
<evidence type="ECO:0000256" key="1">
    <source>
        <dbReference type="SAM" id="MobiDB-lite"/>
    </source>
</evidence>
<protein>
    <submittedName>
        <fullName evidence="4">HSF_DOMAIN domain-containing protein</fullName>
    </submittedName>
</protein>